<name>A0ABW1C8Z6_9ACTN</name>
<sequence>MSASSRIGAFLLAATEILPADWRDLSDALVRVGDPEILLTAAPLGGDRDIDLLAYLREGVDRSRIDRWRKQLDCLASLRPQVSLIVVTDQNYPVNLHACYDRPPFIFVDGDLFTADRTALAIVGSRHATTPGLNTATHVAEAAADSGITVVSGLARGIDAAAHHGALRAGGRTLAVIAGGIDQKIYPPEHAGLAAKISSSGAVISQFRPGSPVTKSSFLMRNAVISGLASCSLLIEAGERSGTRTEAEHSLKQGRPVLMWEPCLGQEPWAVEFAANPGVHMVSRVDDILTITKAATHGYMSQNSQRPDATF</sequence>
<evidence type="ECO:0000313" key="3">
    <source>
        <dbReference type="EMBL" id="MFC5822185.1"/>
    </source>
</evidence>
<feature type="domain" description="Smf/DprA SLOG" evidence="2">
    <location>
        <begin position="84"/>
        <end position="263"/>
    </location>
</feature>
<accession>A0ABW1C8Z6</accession>
<dbReference type="InterPro" id="IPR057666">
    <property type="entry name" value="DrpA_SLOG"/>
</dbReference>
<evidence type="ECO:0000313" key="4">
    <source>
        <dbReference type="Proteomes" id="UP001596096"/>
    </source>
</evidence>
<comment type="caution">
    <text evidence="3">The sequence shown here is derived from an EMBL/GenBank/DDBJ whole genome shotgun (WGS) entry which is preliminary data.</text>
</comment>
<reference evidence="4" key="1">
    <citation type="journal article" date="2019" name="Int. J. Syst. Evol. Microbiol.">
        <title>The Global Catalogue of Microorganisms (GCM) 10K type strain sequencing project: providing services to taxonomists for standard genome sequencing and annotation.</title>
        <authorList>
            <consortium name="The Broad Institute Genomics Platform"/>
            <consortium name="The Broad Institute Genome Sequencing Center for Infectious Disease"/>
            <person name="Wu L."/>
            <person name="Ma J."/>
        </authorList>
    </citation>
    <scope>NUCLEOTIDE SEQUENCE [LARGE SCALE GENOMIC DNA]</scope>
    <source>
        <strain evidence="4">CGMCC 4.7106</strain>
    </source>
</reference>
<evidence type="ECO:0000256" key="1">
    <source>
        <dbReference type="ARBA" id="ARBA00006525"/>
    </source>
</evidence>
<dbReference type="Proteomes" id="UP001596096">
    <property type="component" value="Unassembled WGS sequence"/>
</dbReference>
<comment type="similarity">
    <text evidence="1">Belongs to the DprA/Smf family.</text>
</comment>
<dbReference type="RefSeq" id="WP_219552629.1">
    <property type="nucleotide sequence ID" value="NZ_JAHKRN010000107.1"/>
</dbReference>
<dbReference type="PANTHER" id="PTHR43022:SF1">
    <property type="entry name" value="PROTEIN SMF"/>
    <property type="match status" value="1"/>
</dbReference>
<protein>
    <submittedName>
        <fullName evidence="3">DNA-processing protein DprA</fullName>
    </submittedName>
</protein>
<proteinExistence type="inferred from homology"/>
<dbReference type="EMBL" id="JBHSNW010000059">
    <property type="protein sequence ID" value="MFC5822185.1"/>
    <property type="molecule type" value="Genomic_DNA"/>
</dbReference>
<dbReference type="PANTHER" id="PTHR43022">
    <property type="entry name" value="PROTEIN SMF"/>
    <property type="match status" value="1"/>
</dbReference>
<dbReference type="InterPro" id="IPR003488">
    <property type="entry name" value="DprA"/>
</dbReference>
<organism evidence="3 4">
    <name type="scientific">Nonomuraea harbinensis</name>
    <dbReference type="NCBI Taxonomy" id="1286938"/>
    <lineage>
        <taxon>Bacteria</taxon>
        <taxon>Bacillati</taxon>
        <taxon>Actinomycetota</taxon>
        <taxon>Actinomycetes</taxon>
        <taxon>Streptosporangiales</taxon>
        <taxon>Streptosporangiaceae</taxon>
        <taxon>Nonomuraea</taxon>
    </lineage>
</organism>
<dbReference type="Pfam" id="PF02481">
    <property type="entry name" value="DNA_processg_A"/>
    <property type="match status" value="1"/>
</dbReference>
<gene>
    <name evidence="3" type="ORF">ACFPUY_44510</name>
</gene>
<evidence type="ECO:0000259" key="2">
    <source>
        <dbReference type="Pfam" id="PF02481"/>
    </source>
</evidence>
<keyword evidence="4" id="KW-1185">Reference proteome</keyword>